<dbReference type="PATRIC" id="fig|1496.897.peg.1535"/>
<gene>
    <name evidence="3" type="ORF">BN1095_890028</name>
    <name evidence="1" type="ORF">BN1096_900005</name>
    <name evidence="2" type="ORF">BN1097_900005</name>
</gene>
<sequence>MTFKELVNKVRNLVLEAKNVTIEDTENNFTSDNVEGALKEVFQNGVNAKSNVVTALNSKGADVTTSDTWEEIKNKIDIKEGRLDLRETILANSYSSYLVTNGAIKYIEKYSGSLKALEYEEPYFYAIKGTHLIKINAIDESVIFDITLANANFSCICVTQEYLFISDNTKLYKINKLTGNEAQSIEGSYYKLCTYGEFIYGIYGDETSSILHKIRISDMYIMLTKDMSSDRIYDFERGKFVCNNNGIYATTEHSNSSGLTECYLTKINFDFSVAKSFRIGGYLYEKNIKFLNDFVFVSDSSRSIEVESGKKSGLAKYDANLNLITYGGSDRYENFEIYNGYIYTFNSLSSSPFIKINLNTLKEVNSYRTLINTNPQKGMFIINNIIFFIGGGIHRNILSKKVYSDEKGEEL</sequence>
<dbReference type="EMBL" id="LK932547">
    <property type="protein sequence ID" value="CDS90497.1"/>
    <property type="molecule type" value="Genomic_DNA"/>
</dbReference>
<accession>A0A069AQG3</accession>
<name>A0A069AQG3_CLODI</name>
<protein>
    <submittedName>
        <fullName evidence="1">Uncharacterized protein</fullName>
    </submittedName>
</protein>
<organism evidence="1">
    <name type="scientific">Clostridioides difficile</name>
    <name type="common">Peptoclostridium difficile</name>
    <dbReference type="NCBI Taxonomy" id="1496"/>
    <lineage>
        <taxon>Bacteria</taxon>
        <taxon>Bacillati</taxon>
        <taxon>Bacillota</taxon>
        <taxon>Clostridia</taxon>
        <taxon>Peptostreptococcales</taxon>
        <taxon>Peptostreptococcaceae</taxon>
        <taxon>Clostridioides</taxon>
    </lineage>
</organism>
<reference evidence="1" key="1">
    <citation type="submission" date="2014-07" db="EMBL/GenBank/DDBJ databases">
        <authorList>
            <person name="Monot Marc"/>
        </authorList>
    </citation>
    <scope>NUCLEOTIDE SEQUENCE</scope>
    <source>
        <strain evidence="3">7032989</strain>
        <strain evidence="2">7032994</strain>
    </source>
</reference>
<dbReference type="EMBL" id="LK933533">
    <property type="protein sequence ID" value="CDT81661.1"/>
    <property type="molecule type" value="Genomic_DNA"/>
</dbReference>
<dbReference type="AlphaFoldDB" id="A0A069AQG3"/>
<dbReference type="EMBL" id="LK932432">
    <property type="protein sequence ID" value="CDS90543.1"/>
    <property type="molecule type" value="Genomic_DNA"/>
</dbReference>
<evidence type="ECO:0000313" key="2">
    <source>
        <dbReference type="EMBL" id="CDS90543.1"/>
    </source>
</evidence>
<dbReference type="RefSeq" id="WP_021427043.1">
    <property type="nucleotide sequence ID" value="NZ_AP031492.1"/>
</dbReference>
<evidence type="ECO:0000313" key="3">
    <source>
        <dbReference type="EMBL" id="CDT81661.1"/>
    </source>
</evidence>
<proteinExistence type="predicted"/>
<evidence type="ECO:0000313" key="1">
    <source>
        <dbReference type="EMBL" id="CDS90497.1"/>
    </source>
</evidence>